<dbReference type="HOGENOM" id="CLU_113282_3_0_0"/>
<keyword evidence="1" id="KW-0732">Signal</keyword>
<dbReference type="STRING" id="401053.AciPR4_0395"/>
<feature type="chain" id="PRO_5003228918" description="DUF4136 domain-containing protein" evidence="1">
    <location>
        <begin position="22"/>
        <end position="180"/>
    </location>
</feature>
<evidence type="ECO:0000256" key="1">
    <source>
        <dbReference type="SAM" id="SignalP"/>
    </source>
</evidence>
<dbReference type="eggNOG" id="ENOG5032YB2">
    <property type="taxonomic scope" value="Bacteria"/>
</dbReference>
<dbReference type="KEGG" id="tsa:AciPR4_0395"/>
<protein>
    <recommendedName>
        <fullName evidence="2">DUF4136 domain-containing protein</fullName>
    </recommendedName>
</protein>
<dbReference type="RefSeq" id="WP_013566963.1">
    <property type="nucleotide sequence ID" value="NC_014963.1"/>
</dbReference>
<feature type="signal peptide" evidence="1">
    <location>
        <begin position="1"/>
        <end position="21"/>
    </location>
</feature>
<name>E8V297_TERSS</name>
<dbReference type="AlphaFoldDB" id="E8V297"/>
<accession>E8V297</accession>
<sequence>MKKIVSLVIAAVFAVSAGAVAQDVRTDYEHSAHFEHYRTFCIVRLHASNQLVEGRLRDALTRDLTQHGLQPAAADGTCDLTVTAIGNVHNQQEYSTFYDGLGGGFGWRGRGWGGAGGQSTTIVEQIPVGTLIVDLFDSQSKQLVFRGTAQSELSKNPDKNTDKLYKAVDKMFKKFPPKQG</sequence>
<dbReference type="Gene3D" id="3.30.160.670">
    <property type="match status" value="1"/>
</dbReference>
<gene>
    <name evidence="3" type="ordered locus">AciPR4_0395</name>
</gene>
<evidence type="ECO:0000313" key="3">
    <source>
        <dbReference type="EMBL" id="ADV81230.1"/>
    </source>
</evidence>
<evidence type="ECO:0000313" key="4">
    <source>
        <dbReference type="Proteomes" id="UP000006844"/>
    </source>
</evidence>
<dbReference type="Pfam" id="PF13590">
    <property type="entry name" value="DUF4136"/>
    <property type="match status" value="1"/>
</dbReference>
<organism evidence="3 4">
    <name type="scientific">Terriglobus saanensis (strain ATCC BAA-1853 / DSM 23119 / SP1PR4)</name>
    <dbReference type="NCBI Taxonomy" id="401053"/>
    <lineage>
        <taxon>Bacteria</taxon>
        <taxon>Pseudomonadati</taxon>
        <taxon>Acidobacteriota</taxon>
        <taxon>Terriglobia</taxon>
        <taxon>Terriglobales</taxon>
        <taxon>Acidobacteriaceae</taxon>
        <taxon>Terriglobus</taxon>
    </lineage>
</organism>
<keyword evidence="4" id="KW-1185">Reference proteome</keyword>
<dbReference type="OrthoDB" id="118102at2"/>
<proteinExistence type="predicted"/>
<dbReference type="Proteomes" id="UP000006844">
    <property type="component" value="Chromosome"/>
</dbReference>
<reference evidence="3 4" key="1">
    <citation type="journal article" date="2012" name="Stand. Genomic Sci.">
        <title>Complete genome sequence of Terriglobus saanensis type strain SP1PR4(T), an Acidobacteria from tundra soil.</title>
        <authorList>
            <person name="Rawat S.R."/>
            <person name="Mannisto M.K."/>
            <person name="Starovoytov V."/>
            <person name="Goodwin L."/>
            <person name="Nolan M."/>
            <person name="Hauser L."/>
            <person name="Land M."/>
            <person name="Davenport K.W."/>
            <person name="Woyke T."/>
            <person name="Haggblom M.M."/>
        </authorList>
    </citation>
    <scope>NUCLEOTIDE SEQUENCE</scope>
    <source>
        <strain evidence="4">ATCC BAA-1853 / DSM 23119 / SP1PR4</strain>
    </source>
</reference>
<dbReference type="EMBL" id="CP002467">
    <property type="protein sequence ID" value="ADV81230.1"/>
    <property type="molecule type" value="Genomic_DNA"/>
</dbReference>
<feature type="domain" description="DUF4136" evidence="2">
    <location>
        <begin position="24"/>
        <end position="177"/>
    </location>
</feature>
<evidence type="ECO:0000259" key="2">
    <source>
        <dbReference type="Pfam" id="PF13590"/>
    </source>
</evidence>
<dbReference type="InterPro" id="IPR025411">
    <property type="entry name" value="DUF4136"/>
</dbReference>